<reference evidence="1" key="1">
    <citation type="submission" date="2020-12" db="EMBL/GenBank/DDBJ databases">
        <title>Bacterial taxonomy.</title>
        <authorList>
            <person name="Pan X."/>
        </authorList>
    </citation>
    <scope>NUCLEOTIDE SEQUENCE</scope>
    <source>
        <strain evidence="1">B2012</strain>
    </source>
</reference>
<dbReference type="Proteomes" id="UP000609531">
    <property type="component" value="Unassembled WGS sequence"/>
</dbReference>
<dbReference type="EMBL" id="JAEKJA010000003">
    <property type="protein sequence ID" value="MBJ3775115.1"/>
    <property type="molecule type" value="Genomic_DNA"/>
</dbReference>
<dbReference type="RefSeq" id="WP_198881001.1">
    <property type="nucleotide sequence ID" value="NZ_JAEKJA010000003.1"/>
</dbReference>
<dbReference type="AlphaFoldDB" id="A0A934IM17"/>
<name>A0A934IM17_9HYPH</name>
<comment type="caution">
    <text evidence="1">The sequence shown here is derived from an EMBL/GenBank/DDBJ whole genome shotgun (WGS) entry which is preliminary data.</text>
</comment>
<sequence length="102" mass="10627">MNADRRILTPITASIVAGVLVAAATLGGSMASDAPARKGDRFKIVSDTLCANQSWPNITSECLAWSEGEASSQHVRFITIADHDAVRGVSTLTRVSAAGVTN</sequence>
<gene>
    <name evidence="1" type="ORF">JCR33_05415</name>
</gene>
<protein>
    <submittedName>
        <fullName evidence="1">Uncharacterized protein</fullName>
    </submittedName>
</protein>
<organism evidence="1 2">
    <name type="scientific">Acuticoccus mangrovi</name>
    <dbReference type="NCBI Taxonomy" id="2796142"/>
    <lineage>
        <taxon>Bacteria</taxon>
        <taxon>Pseudomonadati</taxon>
        <taxon>Pseudomonadota</taxon>
        <taxon>Alphaproteobacteria</taxon>
        <taxon>Hyphomicrobiales</taxon>
        <taxon>Amorphaceae</taxon>
        <taxon>Acuticoccus</taxon>
    </lineage>
</organism>
<keyword evidence="2" id="KW-1185">Reference proteome</keyword>
<accession>A0A934IM17</accession>
<proteinExistence type="predicted"/>
<evidence type="ECO:0000313" key="1">
    <source>
        <dbReference type="EMBL" id="MBJ3775115.1"/>
    </source>
</evidence>
<evidence type="ECO:0000313" key="2">
    <source>
        <dbReference type="Proteomes" id="UP000609531"/>
    </source>
</evidence>